<dbReference type="PANTHER" id="PTHR12718">
    <property type="entry name" value="CELL CYCLE CONTROL PROTEIN CWF15"/>
    <property type="match status" value="1"/>
</dbReference>
<dbReference type="PhylomeDB" id="A0A0G4I017"/>
<feature type="compositionally biased region" description="Acidic residues" evidence="4">
    <location>
        <begin position="123"/>
        <end position="146"/>
    </location>
</feature>
<keyword evidence="3" id="KW-0508">mRNA splicing</keyword>
<dbReference type="Pfam" id="PF04889">
    <property type="entry name" value="Cwf_Cwc_15"/>
    <property type="match status" value="1"/>
</dbReference>
<protein>
    <recommendedName>
        <fullName evidence="6">Cwf15/Cwc15 cell cycle control protein</fullName>
    </recommendedName>
</protein>
<evidence type="ECO:0000256" key="2">
    <source>
        <dbReference type="ARBA" id="ARBA00022664"/>
    </source>
</evidence>
<dbReference type="GO" id="GO:0003723">
    <property type="term" value="F:RNA binding"/>
    <property type="evidence" value="ECO:0007669"/>
    <property type="project" value="TreeGrafter"/>
</dbReference>
<proteinExistence type="inferred from homology"/>
<evidence type="ECO:0000313" key="5">
    <source>
        <dbReference type="EMBL" id="CEM50161.1"/>
    </source>
</evidence>
<dbReference type="EMBL" id="CDMZ01004580">
    <property type="protein sequence ID" value="CEM50161.1"/>
    <property type="molecule type" value="Genomic_DNA"/>
</dbReference>
<dbReference type="AlphaFoldDB" id="A0A0G4I017"/>
<dbReference type="VEuPathDB" id="CryptoDB:Cvel_9841"/>
<gene>
    <name evidence="5" type="ORF">Cvel_9841</name>
</gene>
<keyword evidence="2" id="KW-0507">mRNA processing</keyword>
<accession>A0A0G4I017</accession>
<dbReference type="InterPro" id="IPR006973">
    <property type="entry name" value="Cwf_Cwc_15"/>
</dbReference>
<evidence type="ECO:0000256" key="1">
    <source>
        <dbReference type="ARBA" id="ARBA00006644"/>
    </source>
</evidence>
<feature type="compositionally biased region" description="Basic and acidic residues" evidence="4">
    <location>
        <begin position="147"/>
        <end position="182"/>
    </location>
</feature>
<name>A0A0G4I017_9ALVE</name>
<feature type="region of interest" description="Disordered" evidence="4">
    <location>
        <begin position="1"/>
        <end position="191"/>
    </location>
</feature>
<evidence type="ECO:0000256" key="3">
    <source>
        <dbReference type="ARBA" id="ARBA00023187"/>
    </source>
</evidence>
<evidence type="ECO:0000256" key="4">
    <source>
        <dbReference type="SAM" id="MobiDB-lite"/>
    </source>
</evidence>
<dbReference type="GO" id="GO:0045292">
    <property type="term" value="P:mRNA cis splicing, via spliceosome"/>
    <property type="evidence" value="ECO:0007669"/>
    <property type="project" value="TreeGrafter"/>
</dbReference>
<reference evidence="5" key="1">
    <citation type="submission" date="2014-11" db="EMBL/GenBank/DDBJ databases">
        <authorList>
            <person name="Otto D Thomas"/>
            <person name="Naeem Raeece"/>
        </authorList>
    </citation>
    <scope>NUCLEOTIDE SEQUENCE</scope>
</reference>
<feature type="compositionally biased region" description="Polar residues" evidence="4">
    <location>
        <begin position="27"/>
        <end position="38"/>
    </location>
</feature>
<dbReference type="PANTHER" id="PTHR12718:SF2">
    <property type="entry name" value="SPLICEOSOME-ASSOCIATED PROTEIN CWC15 HOMOLOG"/>
    <property type="match status" value="1"/>
</dbReference>
<organism evidence="5">
    <name type="scientific">Chromera velia CCMP2878</name>
    <dbReference type="NCBI Taxonomy" id="1169474"/>
    <lineage>
        <taxon>Eukaryota</taxon>
        <taxon>Sar</taxon>
        <taxon>Alveolata</taxon>
        <taxon>Colpodellida</taxon>
        <taxon>Chromeraceae</taxon>
        <taxon>Chromera</taxon>
    </lineage>
</organism>
<comment type="similarity">
    <text evidence="1">Belongs to the CWC15 family.</text>
</comment>
<evidence type="ECO:0008006" key="6">
    <source>
        <dbReference type="Google" id="ProtNLM"/>
    </source>
</evidence>
<dbReference type="GO" id="GO:0071013">
    <property type="term" value="C:catalytic step 2 spliceosome"/>
    <property type="evidence" value="ECO:0007669"/>
    <property type="project" value="TreeGrafter"/>
</dbReference>
<feature type="compositionally biased region" description="Basic and acidic residues" evidence="4">
    <location>
        <begin position="39"/>
        <end position="106"/>
    </location>
</feature>
<sequence>MSTAHRPTWNAAQGGENQSGNKLVRTTKVSARDLSSQTKIKERSGEQKEFEEKTQEDFRATLEAKEAKHFASKSQREQQESISFEAREALENGGGRRAEISDEERRAKKARLLQEVAEYANPFEEDADEEYAEPEEDEESEDDDEAELLREIEKIKQEKADEEKRKRDEEKKEEAEKHKERALTANPLLAGSGGMMFGGAKKWTDDAVFFNQAKNAPKPKQRFVNDAVRSNFHRKFLSKYMP</sequence>